<organism evidence="2 3">
    <name type="scientific">Phialocephala subalpina</name>
    <dbReference type="NCBI Taxonomy" id="576137"/>
    <lineage>
        <taxon>Eukaryota</taxon>
        <taxon>Fungi</taxon>
        <taxon>Dikarya</taxon>
        <taxon>Ascomycota</taxon>
        <taxon>Pezizomycotina</taxon>
        <taxon>Leotiomycetes</taxon>
        <taxon>Helotiales</taxon>
        <taxon>Mollisiaceae</taxon>
        <taxon>Phialocephala</taxon>
        <taxon>Phialocephala fortinii species complex</taxon>
    </lineage>
</organism>
<gene>
    <name evidence="2" type="ORF">PAC_06426</name>
</gene>
<evidence type="ECO:0000313" key="3">
    <source>
        <dbReference type="Proteomes" id="UP000184330"/>
    </source>
</evidence>
<dbReference type="EMBL" id="FJOG01000008">
    <property type="protein sequence ID" value="CZR56537.1"/>
    <property type="molecule type" value="Genomic_DNA"/>
</dbReference>
<dbReference type="InterPro" id="IPR032710">
    <property type="entry name" value="NTF2-like_dom_sf"/>
</dbReference>
<dbReference type="SUPFAM" id="SSF54427">
    <property type="entry name" value="NTF2-like"/>
    <property type="match status" value="1"/>
</dbReference>
<evidence type="ECO:0008006" key="4">
    <source>
        <dbReference type="Google" id="ProtNLM"/>
    </source>
</evidence>
<sequence>MRRVAELIVSSLVALFNRFTAYGSIQRQLSCRPKPSNPPNFSLTPRKAMATPSPDQPSVEQSIAIVQATTFDIFNEHDQLKRRQLMEKYWAPDVTCYSPFGEATGYDALDQVWGGECLVFSCLAAAWPLFHDSYATCTLYTLGQFPTAIADQRNLGLHTDGKSAWLFQRSGDLWLNFGVIMQPWVFGRVGEQPGMKGWDVIIVGDDGKVKKLYAMIEGISTHPHPV</sequence>
<dbReference type="Gene3D" id="3.10.450.50">
    <property type="match status" value="1"/>
</dbReference>
<evidence type="ECO:0000313" key="2">
    <source>
        <dbReference type="EMBL" id="CZR56537.1"/>
    </source>
</evidence>
<accession>A0A1L7WUT5</accession>
<evidence type="ECO:0000256" key="1">
    <source>
        <dbReference type="SAM" id="MobiDB-lite"/>
    </source>
</evidence>
<dbReference type="OrthoDB" id="3472187at2759"/>
<dbReference type="AlphaFoldDB" id="A0A1L7WUT5"/>
<dbReference type="Proteomes" id="UP000184330">
    <property type="component" value="Unassembled WGS sequence"/>
</dbReference>
<protein>
    <recommendedName>
        <fullName evidence="4">SnoaL-like domain-containing protein</fullName>
    </recommendedName>
</protein>
<name>A0A1L7WUT5_9HELO</name>
<proteinExistence type="predicted"/>
<feature type="region of interest" description="Disordered" evidence="1">
    <location>
        <begin position="30"/>
        <end position="56"/>
    </location>
</feature>
<keyword evidence="3" id="KW-1185">Reference proteome</keyword>
<reference evidence="2 3" key="1">
    <citation type="submission" date="2016-03" db="EMBL/GenBank/DDBJ databases">
        <authorList>
            <person name="Ploux O."/>
        </authorList>
    </citation>
    <scope>NUCLEOTIDE SEQUENCE [LARGE SCALE GENOMIC DNA]</scope>
    <source>
        <strain evidence="2 3">UAMH 11012</strain>
    </source>
</reference>